<dbReference type="Pfam" id="PF01189">
    <property type="entry name" value="Methyltr_RsmB-F"/>
    <property type="match status" value="1"/>
</dbReference>
<feature type="binding site" evidence="6">
    <location>
        <position position="230"/>
    </location>
    <ligand>
        <name>S-adenosyl-L-methionine</name>
        <dbReference type="ChEBI" id="CHEBI:59789"/>
    </ligand>
</feature>
<evidence type="ECO:0000313" key="10">
    <source>
        <dbReference type="EMBL" id="KAK0469888.1"/>
    </source>
</evidence>
<dbReference type="Gene3D" id="3.30.70.1170">
    <property type="entry name" value="Sun protein, domain 3"/>
    <property type="match status" value="1"/>
</dbReference>
<keyword evidence="3 6" id="KW-0949">S-adenosyl-L-methionine</keyword>
<feature type="compositionally biased region" description="Basic and acidic residues" evidence="7">
    <location>
        <begin position="390"/>
        <end position="399"/>
    </location>
</feature>
<proteinExistence type="inferred from homology"/>
<evidence type="ECO:0000256" key="8">
    <source>
        <dbReference type="SAM" id="SignalP"/>
    </source>
</evidence>
<feature type="compositionally biased region" description="Basic residues" evidence="7">
    <location>
        <begin position="402"/>
        <end position="414"/>
    </location>
</feature>
<evidence type="ECO:0000256" key="1">
    <source>
        <dbReference type="ARBA" id="ARBA00022603"/>
    </source>
</evidence>
<name>A0AA39TYA9_ARMTA</name>
<evidence type="ECO:0000256" key="4">
    <source>
        <dbReference type="ARBA" id="ARBA00022884"/>
    </source>
</evidence>
<gene>
    <name evidence="10" type="ORF">EV420DRAFT_74444</name>
</gene>
<evidence type="ECO:0000256" key="3">
    <source>
        <dbReference type="ARBA" id="ARBA00022691"/>
    </source>
</evidence>
<keyword evidence="8" id="KW-0732">Signal</keyword>
<accession>A0AA39TYA9</accession>
<evidence type="ECO:0000256" key="7">
    <source>
        <dbReference type="SAM" id="MobiDB-lite"/>
    </source>
</evidence>
<dbReference type="GO" id="GO:0008173">
    <property type="term" value="F:RNA methyltransferase activity"/>
    <property type="evidence" value="ECO:0007669"/>
    <property type="project" value="InterPro"/>
</dbReference>
<protein>
    <submittedName>
        <fullName evidence="10">S-adenosyl-L-methionine-dependent methyltransferase</fullName>
    </submittedName>
</protein>
<evidence type="ECO:0000256" key="6">
    <source>
        <dbReference type="PROSITE-ProRule" id="PRU01023"/>
    </source>
</evidence>
<keyword evidence="4 6" id="KW-0694">RNA-binding</keyword>
<comment type="catalytic activity">
    <reaction evidence="5">
        <text>a cytidine in 25S rRNA + S-adenosyl-L-methionine = a 5-methylcytidine in 25S rRNA + S-adenosyl-L-homocysteine + H(+)</text>
        <dbReference type="Rhea" id="RHEA:47780"/>
        <dbReference type="Rhea" id="RHEA-COMP:11911"/>
        <dbReference type="Rhea" id="RHEA-COMP:11912"/>
        <dbReference type="ChEBI" id="CHEBI:15378"/>
        <dbReference type="ChEBI" id="CHEBI:57856"/>
        <dbReference type="ChEBI" id="CHEBI:59789"/>
        <dbReference type="ChEBI" id="CHEBI:74483"/>
        <dbReference type="ChEBI" id="CHEBI:82748"/>
    </reaction>
</comment>
<feature type="signal peptide" evidence="8">
    <location>
        <begin position="1"/>
        <end position="19"/>
    </location>
</feature>
<evidence type="ECO:0000313" key="11">
    <source>
        <dbReference type="Proteomes" id="UP001175211"/>
    </source>
</evidence>
<dbReference type="PROSITE" id="PS51686">
    <property type="entry name" value="SAM_MT_RSMB_NOP"/>
    <property type="match status" value="1"/>
</dbReference>
<organism evidence="10 11">
    <name type="scientific">Armillaria tabescens</name>
    <name type="common">Ringless honey mushroom</name>
    <name type="synonym">Agaricus tabescens</name>
    <dbReference type="NCBI Taxonomy" id="1929756"/>
    <lineage>
        <taxon>Eukaryota</taxon>
        <taxon>Fungi</taxon>
        <taxon>Dikarya</taxon>
        <taxon>Basidiomycota</taxon>
        <taxon>Agaricomycotina</taxon>
        <taxon>Agaricomycetes</taxon>
        <taxon>Agaricomycetidae</taxon>
        <taxon>Agaricales</taxon>
        <taxon>Marasmiineae</taxon>
        <taxon>Physalacriaceae</taxon>
        <taxon>Desarmillaria</taxon>
    </lineage>
</organism>
<comment type="similarity">
    <text evidence="6">Belongs to the class I-like SAM-binding methyltransferase superfamily. RsmB/NOP family.</text>
</comment>
<dbReference type="InterPro" id="IPR001678">
    <property type="entry name" value="MeTrfase_RsmB-F_NOP2_dom"/>
</dbReference>
<dbReference type="PANTHER" id="PTHR22807">
    <property type="entry name" value="NOP2 YEAST -RELATED NOL1/NOP2/FMU SUN DOMAIN-CONTAINING"/>
    <property type="match status" value="1"/>
</dbReference>
<dbReference type="SUPFAM" id="SSF53335">
    <property type="entry name" value="S-adenosyl-L-methionine-dependent methyltransferases"/>
    <property type="match status" value="1"/>
</dbReference>
<dbReference type="InterPro" id="IPR029063">
    <property type="entry name" value="SAM-dependent_MTases_sf"/>
</dbReference>
<dbReference type="GO" id="GO:0003723">
    <property type="term" value="F:RNA binding"/>
    <property type="evidence" value="ECO:0007669"/>
    <property type="project" value="UniProtKB-UniRule"/>
</dbReference>
<dbReference type="PANTHER" id="PTHR22807:SF4">
    <property type="entry name" value="28S RRNA (CYTOSINE-C(5))-METHYLTRANSFERASE"/>
    <property type="match status" value="1"/>
</dbReference>
<dbReference type="AlphaFoldDB" id="A0AA39TYA9"/>
<dbReference type="Proteomes" id="UP001175211">
    <property type="component" value="Unassembled WGS sequence"/>
</dbReference>
<reference evidence="10" key="1">
    <citation type="submission" date="2023-06" db="EMBL/GenBank/DDBJ databases">
        <authorList>
            <consortium name="Lawrence Berkeley National Laboratory"/>
            <person name="Ahrendt S."/>
            <person name="Sahu N."/>
            <person name="Indic B."/>
            <person name="Wong-Bajracharya J."/>
            <person name="Merenyi Z."/>
            <person name="Ke H.-M."/>
            <person name="Monk M."/>
            <person name="Kocsube S."/>
            <person name="Drula E."/>
            <person name="Lipzen A."/>
            <person name="Balint B."/>
            <person name="Henrissat B."/>
            <person name="Andreopoulos B."/>
            <person name="Martin F.M."/>
            <person name="Harder C.B."/>
            <person name="Rigling D."/>
            <person name="Ford K.L."/>
            <person name="Foster G.D."/>
            <person name="Pangilinan J."/>
            <person name="Papanicolaou A."/>
            <person name="Barry K."/>
            <person name="LaButti K."/>
            <person name="Viragh M."/>
            <person name="Koriabine M."/>
            <person name="Yan M."/>
            <person name="Riley R."/>
            <person name="Champramary S."/>
            <person name="Plett K.L."/>
            <person name="Tsai I.J."/>
            <person name="Slot J."/>
            <person name="Sipos G."/>
            <person name="Plett J."/>
            <person name="Nagy L.G."/>
            <person name="Grigoriev I.V."/>
        </authorList>
    </citation>
    <scope>NUCLEOTIDE SEQUENCE</scope>
    <source>
        <strain evidence="10">CCBAS 213</strain>
    </source>
</reference>
<keyword evidence="11" id="KW-1185">Reference proteome</keyword>
<keyword evidence="1 6" id="KW-0489">Methyltransferase</keyword>
<keyword evidence="2 6" id="KW-0808">Transferase</keyword>
<dbReference type="Gene3D" id="3.40.50.150">
    <property type="entry name" value="Vaccinia Virus protein VP39"/>
    <property type="match status" value="1"/>
</dbReference>
<feature type="domain" description="SAM-dependent MTase RsmB/NOP-type" evidence="9">
    <location>
        <begin position="57"/>
        <end position="380"/>
    </location>
</feature>
<dbReference type="Pfam" id="PF21153">
    <property type="entry name" value="NSUN5_N"/>
    <property type="match status" value="1"/>
</dbReference>
<dbReference type="InterPro" id="IPR023267">
    <property type="entry name" value="RCMT"/>
</dbReference>
<evidence type="ECO:0000256" key="5">
    <source>
        <dbReference type="ARBA" id="ARBA00053002"/>
    </source>
</evidence>
<feature type="binding site" evidence="6">
    <location>
        <position position="210"/>
    </location>
    <ligand>
        <name>S-adenosyl-L-methionine</name>
        <dbReference type="ChEBI" id="CHEBI:59789"/>
    </ligand>
</feature>
<dbReference type="RefSeq" id="XP_060339681.1">
    <property type="nucleotide sequence ID" value="XM_060483303.1"/>
</dbReference>
<dbReference type="PRINTS" id="PR02008">
    <property type="entry name" value="RCMTFAMILY"/>
</dbReference>
<feature type="region of interest" description="Disordered" evidence="7">
    <location>
        <begin position="381"/>
        <end position="414"/>
    </location>
</feature>
<feature type="chain" id="PRO_5041455026" evidence="8">
    <location>
        <begin position="20"/>
        <end position="414"/>
    </location>
</feature>
<dbReference type="GO" id="GO:0070475">
    <property type="term" value="P:rRNA base methylation"/>
    <property type="evidence" value="ECO:0007669"/>
    <property type="project" value="TreeGrafter"/>
</dbReference>
<feature type="active site" description="Nucleophile" evidence="6">
    <location>
        <position position="288"/>
    </location>
</feature>
<evidence type="ECO:0000256" key="2">
    <source>
        <dbReference type="ARBA" id="ARBA00022679"/>
    </source>
</evidence>
<evidence type="ECO:0000259" key="9">
    <source>
        <dbReference type="PROSITE" id="PS51686"/>
    </source>
</evidence>
<dbReference type="Pfam" id="PF21148">
    <property type="entry name" value="NSUN5_fdxn-like"/>
    <property type="match status" value="1"/>
</dbReference>
<dbReference type="InterPro" id="IPR049560">
    <property type="entry name" value="MeTrfase_RsmB-F_NOP2_cat"/>
</dbReference>
<dbReference type="InterPro" id="IPR048889">
    <property type="entry name" value="NSUN5_RCM1_N"/>
</dbReference>
<dbReference type="InterPro" id="IPR049561">
    <property type="entry name" value="NSUN5_7_fdxn-like"/>
</dbReference>
<comment type="caution">
    <text evidence="6">Lacks conserved residue(s) required for the propagation of feature annotation.</text>
</comment>
<feature type="binding site" evidence="6">
    <location>
        <position position="183"/>
    </location>
    <ligand>
        <name>S-adenosyl-L-methionine</name>
        <dbReference type="ChEBI" id="CHEBI:59789"/>
    </ligand>
</feature>
<dbReference type="FunFam" id="3.40.50.150:FF:000164">
    <property type="entry name" value="Methyltransferase NSUN5, putative"/>
    <property type="match status" value="1"/>
</dbReference>
<comment type="caution">
    <text evidence="10">The sequence shown here is derived from an EMBL/GenBank/DDBJ whole genome shotgun (WGS) entry which is preliminary data.</text>
</comment>
<dbReference type="GeneID" id="85366851"/>
<sequence>MNLALVLVHDVLLAGGIQAGDGPIKQAILRHKTRLNGEFQRIKIKRGVRSNLELAHNGDDRAAQIPRYVRVNTLMWASDHAMDAFVSNGYDLTDPFTSSRSFAKDEHIPNLLLFSPQTTFHDDPLYKSGKIILQDKASCFPAVVLSPPSREGTYVIDATAAPGNKTSHLSAIMGNIGKLFAFERDRKRFKTLEMMLSKAGCQNVETLNLDFLTVDPQDEVYRKVTHILLDPSCSGSGIVNRLDHLLETEAENESEKDERLTKLAAFQLVMIKHAMKFPAVKRIVYSTCSVHAMENEHVVRDALKSEEAESGRFKLEAPENVLPQWKRRGLPEEMDNPSISFSKKCQFYTHLSTGDAASLIRCSPDGDATNGFFVSCFVRSDSSTSNAQKRTLDEKERSVQQKPRKKKKRKSHNS</sequence>
<dbReference type="GO" id="GO:0005730">
    <property type="term" value="C:nucleolus"/>
    <property type="evidence" value="ECO:0007669"/>
    <property type="project" value="TreeGrafter"/>
</dbReference>
<dbReference type="EMBL" id="JAUEPS010000001">
    <property type="protein sequence ID" value="KAK0469888.1"/>
    <property type="molecule type" value="Genomic_DNA"/>
</dbReference>